<dbReference type="EMBL" id="LT629690">
    <property type="protein sequence ID" value="SDF02304.1"/>
    <property type="molecule type" value="Genomic_DNA"/>
</dbReference>
<gene>
    <name evidence="1" type="ORF">SAMN05444167_1162</name>
</gene>
<organism evidence="1 2">
    <name type="scientific">Terriglobus roseus</name>
    <dbReference type="NCBI Taxonomy" id="392734"/>
    <lineage>
        <taxon>Bacteria</taxon>
        <taxon>Pseudomonadati</taxon>
        <taxon>Acidobacteriota</taxon>
        <taxon>Terriglobia</taxon>
        <taxon>Terriglobales</taxon>
        <taxon>Acidobacteriaceae</taxon>
        <taxon>Terriglobus</taxon>
    </lineage>
</organism>
<protein>
    <submittedName>
        <fullName evidence="1">Uncharacterized protein</fullName>
    </submittedName>
</protein>
<dbReference type="AlphaFoldDB" id="A0A1G7HPS2"/>
<keyword evidence="2" id="KW-1185">Reference proteome</keyword>
<evidence type="ECO:0000313" key="2">
    <source>
        <dbReference type="Proteomes" id="UP000182427"/>
    </source>
</evidence>
<name>A0A1G7HPS2_9BACT</name>
<evidence type="ECO:0000313" key="1">
    <source>
        <dbReference type="EMBL" id="SDF02304.1"/>
    </source>
</evidence>
<sequence>MQVTIEGNELVIRISMLETPTKSKSGKTMLVATSGGNVVTDATVDGKPVTVGLNAYISK</sequence>
<dbReference type="Proteomes" id="UP000182427">
    <property type="component" value="Chromosome I"/>
</dbReference>
<proteinExistence type="predicted"/>
<reference evidence="1 2" key="1">
    <citation type="submission" date="2016-10" db="EMBL/GenBank/DDBJ databases">
        <authorList>
            <person name="de Groot N.N."/>
        </authorList>
    </citation>
    <scope>NUCLEOTIDE SEQUENCE [LARGE SCALE GENOMIC DNA]</scope>
    <source>
        <strain evidence="1 2">GAS232</strain>
    </source>
</reference>
<accession>A0A1G7HPS2</accession>